<keyword evidence="2" id="KW-0255">Endonuclease</keyword>
<sequence length="177" mass="19505">VGGLPGRAELGREGHLAPERQLRAAVRRPDEASHRAGARREGRDHRSRWRSGALGVDRPPCPLGHPAHHLRARPLPGSAAADPPRSARPRLPPVRLLQQERRHRRPRGAPLPWRPPRVGERRRRLPSVQRPQGRPPPGRARLVAADHTDSSPGHPVAGGRRRADRPGVGAVPRPSRL</sequence>
<feature type="compositionally biased region" description="Basic and acidic residues" evidence="1">
    <location>
        <begin position="9"/>
        <end position="44"/>
    </location>
</feature>
<dbReference type="AlphaFoldDB" id="A0A6J4H9E6"/>
<accession>A0A6J4H9E6</accession>
<proteinExistence type="predicted"/>
<protein>
    <submittedName>
        <fullName evidence="2">HNH endonuclease family protein</fullName>
    </submittedName>
</protein>
<feature type="non-terminal residue" evidence="2">
    <location>
        <position position="177"/>
    </location>
</feature>
<organism evidence="2">
    <name type="scientific">uncultured Acidimicrobiales bacterium</name>
    <dbReference type="NCBI Taxonomy" id="310071"/>
    <lineage>
        <taxon>Bacteria</taxon>
        <taxon>Bacillati</taxon>
        <taxon>Actinomycetota</taxon>
        <taxon>Acidimicrobiia</taxon>
        <taxon>Acidimicrobiales</taxon>
        <taxon>environmental samples</taxon>
    </lineage>
</organism>
<dbReference type="EMBL" id="CADCSZ010000023">
    <property type="protein sequence ID" value="CAA9215179.1"/>
    <property type="molecule type" value="Genomic_DNA"/>
</dbReference>
<keyword evidence="2" id="KW-0378">Hydrolase</keyword>
<reference evidence="2" key="1">
    <citation type="submission" date="2020-02" db="EMBL/GenBank/DDBJ databases">
        <authorList>
            <person name="Meier V. D."/>
        </authorList>
    </citation>
    <scope>NUCLEOTIDE SEQUENCE</scope>
    <source>
        <strain evidence="2">AVDCRST_MAG76</strain>
    </source>
</reference>
<gene>
    <name evidence="2" type="ORF">AVDCRST_MAG76-357</name>
</gene>
<keyword evidence="2" id="KW-0540">Nuclease</keyword>
<feature type="non-terminal residue" evidence="2">
    <location>
        <position position="1"/>
    </location>
</feature>
<dbReference type="GO" id="GO:0004519">
    <property type="term" value="F:endonuclease activity"/>
    <property type="evidence" value="ECO:0007669"/>
    <property type="project" value="UniProtKB-KW"/>
</dbReference>
<evidence type="ECO:0000313" key="2">
    <source>
        <dbReference type="EMBL" id="CAA9215179.1"/>
    </source>
</evidence>
<name>A0A6J4H9E6_9ACTN</name>
<evidence type="ECO:0000256" key="1">
    <source>
        <dbReference type="SAM" id="MobiDB-lite"/>
    </source>
</evidence>
<feature type="region of interest" description="Disordered" evidence="1">
    <location>
        <begin position="1"/>
        <end position="177"/>
    </location>
</feature>